<feature type="transmembrane region" description="Helical" evidence="1">
    <location>
        <begin position="12"/>
        <end position="30"/>
    </location>
</feature>
<dbReference type="RefSeq" id="WP_115694253.1">
    <property type="nucleotide sequence ID" value="NZ_CP031417.1"/>
</dbReference>
<proteinExistence type="predicted"/>
<dbReference type="OrthoDB" id="8138506at2"/>
<evidence type="ECO:0000256" key="1">
    <source>
        <dbReference type="SAM" id="Phobius"/>
    </source>
</evidence>
<dbReference type="KEGG" id="ptaw:DW352_05585"/>
<keyword evidence="1" id="KW-0472">Membrane</keyword>
<evidence type="ECO:0000313" key="3">
    <source>
        <dbReference type="Proteomes" id="UP000254889"/>
    </source>
</evidence>
<gene>
    <name evidence="2" type="ORF">DW352_05585</name>
</gene>
<protein>
    <submittedName>
        <fullName evidence="2">Uncharacterized protein</fullName>
    </submittedName>
</protein>
<feature type="transmembrane region" description="Helical" evidence="1">
    <location>
        <begin position="56"/>
        <end position="76"/>
    </location>
</feature>
<keyword evidence="3" id="KW-1185">Reference proteome</keyword>
<dbReference type="EMBL" id="CP031417">
    <property type="protein sequence ID" value="AXK83874.1"/>
    <property type="molecule type" value="Genomic_DNA"/>
</dbReference>
<organism evidence="2 3">
    <name type="scientific">Pseudolabrys taiwanensis</name>
    <dbReference type="NCBI Taxonomy" id="331696"/>
    <lineage>
        <taxon>Bacteria</taxon>
        <taxon>Pseudomonadati</taxon>
        <taxon>Pseudomonadota</taxon>
        <taxon>Alphaproteobacteria</taxon>
        <taxon>Hyphomicrobiales</taxon>
        <taxon>Xanthobacteraceae</taxon>
        <taxon>Pseudolabrys</taxon>
    </lineage>
</organism>
<sequence length="124" mass="13276">MKLFLPSARATNWLLIIGFCSLGYALYMRYLAVENSTVGLACQAGLNTWLCYSRRIAIALFTNSVFGVAALIVAALNLIRPSLFLFALALAAASMGVVLYNAQFSALAVGLLLLSLARRAPATE</sequence>
<reference evidence="2 3" key="1">
    <citation type="submission" date="2018-07" db="EMBL/GenBank/DDBJ databases">
        <authorList>
            <person name="Quirk P.G."/>
            <person name="Krulwich T.A."/>
        </authorList>
    </citation>
    <scope>NUCLEOTIDE SEQUENCE [LARGE SCALE GENOMIC DNA]</scope>
    <source>
        <strain evidence="2 3">CC-BB4</strain>
    </source>
</reference>
<keyword evidence="1" id="KW-1133">Transmembrane helix</keyword>
<feature type="transmembrane region" description="Helical" evidence="1">
    <location>
        <begin position="83"/>
        <end position="116"/>
    </location>
</feature>
<evidence type="ECO:0000313" key="2">
    <source>
        <dbReference type="EMBL" id="AXK83874.1"/>
    </source>
</evidence>
<accession>A0A346A3X7</accession>
<name>A0A346A3X7_9HYPH</name>
<dbReference type="Proteomes" id="UP000254889">
    <property type="component" value="Chromosome"/>
</dbReference>
<dbReference type="AlphaFoldDB" id="A0A346A3X7"/>
<keyword evidence="1" id="KW-0812">Transmembrane</keyword>